<dbReference type="EMBL" id="ABDG02000020">
    <property type="protein sequence ID" value="EHK47472.1"/>
    <property type="molecule type" value="Genomic_DNA"/>
</dbReference>
<dbReference type="AlphaFoldDB" id="G9NPK5"/>
<organism evidence="1 2">
    <name type="scientific">Hypocrea atroviridis (strain ATCC 20476 / IMI 206040)</name>
    <name type="common">Trichoderma atroviride</name>
    <dbReference type="NCBI Taxonomy" id="452589"/>
    <lineage>
        <taxon>Eukaryota</taxon>
        <taxon>Fungi</taxon>
        <taxon>Dikarya</taxon>
        <taxon>Ascomycota</taxon>
        <taxon>Pezizomycotina</taxon>
        <taxon>Sordariomycetes</taxon>
        <taxon>Hypocreomycetidae</taxon>
        <taxon>Hypocreales</taxon>
        <taxon>Hypocreaceae</taxon>
        <taxon>Trichoderma</taxon>
    </lineage>
</organism>
<gene>
    <name evidence="1" type="ORF">TRIATDRAFT_298605</name>
</gene>
<sequence>MDSTLTSPAHNGDNRVQQLILRSLDLDSVYPPSCCLKTALRGFVRRRINHVVPT</sequence>
<keyword evidence="2" id="KW-1185">Reference proteome</keyword>
<comment type="caution">
    <text evidence="1">The sequence shown here is derived from an EMBL/GenBank/DDBJ whole genome shotgun (WGS) entry which is preliminary data.</text>
</comment>
<proteinExistence type="predicted"/>
<dbReference type="Proteomes" id="UP000005426">
    <property type="component" value="Unassembled WGS sequence"/>
</dbReference>
<evidence type="ECO:0000313" key="2">
    <source>
        <dbReference type="Proteomes" id="UP000005426"/>
    </source>
</evidence>
<evidence type="ECO:0000313" key="1">
    <source>
        <dbReference type="EMBL" id="EHK47472.1"/>
    </source>
</evidence>
<accession>G9NPK5</accession>
<name>G9NPK5_HYPAI</name>
<reference evidence="1 2" key="1">
    <citation type="journal article" date="2011" name="Genome Biol.">
        <title>Comparative genome sequence analysis underscores mycoparasitism as the ancestral life style of Trichoderma.</title>
        <authorList>
            <person name="Kubicek C.P."/>
            <person name="Herrera-Estrella A."/>
            <person name="Seidl-Seiboth V."/>
            <person name="Martinez D.A."/>
            <person name="Druzhinina I.S."/>
            <person name="Thon M."/>
            <person name="Zeilinger S."/>
            <person name="Casas-Flores S."/>
            <person name="Horwitz B.A."/>
            <person name="Mukherjee P.K."/>
            <person name="Mukherjee M."/>
            <person name="Kredics L."/>
            <person name="Alcaraz L.D."/>
            <person name="Aerts A."/>
            <person name="Antal Z."/>
            <person name="Atanasova L."/>
            <person name="Cervantes-Badillo M.G."/>
            <person name="Challacombe J."/>
            <person name="Chertkov O."/>
            <person name="McCluskey K."/>
            <person name="Coulpier F."/>
            <person name="Deshpande N."/>
            <person name="von Doehren H."/>
            <person name="Ebbole D.J."/>
            <person name="Esquivel-Naranjo E.U."/>
            <person name="Fekete E."/>
            <person name="Flipphi M."/>
            <person name="Glaser F."/>
            <person name="Gomez-Rodriguez E.Y."/>
            <person name="Gruber S."/>
            <person name="Han C."/>
            <person name="Henrissat B."/>
            <person name="Hermosa R."/>
            <person name="Hernandez-Onate M."/>
            <person name="Karaffa L."/>
            <person name="Kosti I."/>
            <person name="Le Crom S."/>
            <person name="Lindquist E."/>
            <person name="Lucas S."/>
            <person name="Luebeck M."/>
            <person name="Luebeck P.S."/>
            <person name="Margeot A."/>
            <person name="Metz B."/>
            <person name="Misra M."/>
            <person name="Nevalainen H."/>
            <person name="Omann M."/>
            <person name="Packer N."/>
            <person name="Perrone G."/>
            <person name="Uresti-Rivera E.E."/>
            <person name="Salamov A."/>
            <person name="Schmoll M."/>
            <person name="Seiboth B."/>
            <person name="Shapiro H."/>
            <person name="Sukno S."/>
            <person name="Tamayo-Ramos J.A."/>
            <person name="Tisch D."/>
            <person name="Wiest A."/>
            <person name="Wilkinson H.H."/>
            <person name="Zhang M."/>
            <person name="Coutinho P.M."/>
            <person name="Kenerley C.M."/>
            <person name="Monte E."/>
            <person name="Baker S.E."/>
            <person name="Grigoriev I.V."/>
        </authorList>
    </citation>
    <scope>NUCLEOTIDE SEQUENCE [LARGE SCALE GENOMIC DNA]</scope>
    <source>
        <strain evidence="2">ATCC 20476 / IMI 206040</strain>
    </source>
</reference>
<protein>
    <submittedName>
        <fullName evidence="1">Uncharacterized protein</fullName>
    </submittedName>
</protein>
<dbReference type="HOGENOM" id="CLU_3050609_0_0_1"/>